<evidence type="ECO:0000256" key="4">
    <source>
        <dbReference type="ARBA" id="ARBA00022525"/>
    </source>
</evidence>
<organism evidence="13 14">
    <name type="scientific">Cynoglossus semilaevis</name>
    <name type="common">Tongue sole</name>
    <dbReference type="NCBI Taxonomy" id="244447"/>
    <lineage>
        <taxon>Eukaryota</taxon>
        <taxon>Metazoa</taxon>
        <taxon>Chordata</taxon>
        <taxon>Craniata</taxon>
        <taxon>Vertebrata</taxon>
        <taxon>Euteleostomi</taxon>
        <taxon>Actinopterygii</taxon>
        <taxon>Neopterygii</taxon>
        <taxon>Teleostei</taxon>
        <taxon>Neoteleostei</taxon>
        <taxon>Acanthomorphata</taxon>
        <taxon>Carangaria</taxon>
        <taxon>Pleuronectiformes</taxon>
        <taxon>Pleuronectoidei</taxon>
        <taxon>Cynoglossidae</taxon>
        <taxon>Cynoglossinae</taxon>
        <taxon>Cynoglossus</taxon>
    </lineage>
</organism>
<keyword evidence="4" id="KW-0964">Secreted</keyword>
<dbReference type="Proteomes" id="UP000265120">
    <property type="component" value="Chromosome 1"/>
</dbReference>
<keyword evidence="5" id="KW-0165">Cleavage on pair of basic residues</keyword>
<dbReference type="GO" id="GO:0030334">
    <property type="term" value="P:regulation of cell migration"/>
    <property type="evidence" value="ECO:0007669"/>
    <property type="project" value="TreeGrafter"/>
</dbReference>
<comment type="function">
    <text evidence="1">Somatostatin inhibits the release of somatotropin.</text>
</comment>
<keyword evidence="7" id="KW-1015">Disulfide bond</keyword>
<reference evidence="13" key="2">
    <citation type="submission" date="2025-08" db="UniProtKB">
        <authorList>
            <consortium name="Ensembl"/>
        </authorList>
    </citation>
    <scope>IDENTIFICATION</scope>
</reference>
<evidence type="ECO:0000256" key="6">
    <source>
        <dbReference type="ARBA" id="ARBA00022702"/>
    </source>
</evidence>
<evidence type="ECO:0000256" key="10">
    <source>
        <dbReference type="SAM" id="MobiDB-lite"/>
    </source>
</evidence>
<dbReference type="STRING" id="244447.ENSCSEP00000001516"/>
<evidence type="ECO:0000313" key="13">
    <source>
        <dbReference type="Ensembl" id="ENSCSEP00000001516.1"/>
    </source>
</evidence>
<keyword evidence="14" id="KW-1185">Reference proteome</keyword>
<dbReference type="InParanoid" id="A0A3P8ULJ6"/>
<evidence type="ECO:0000256" key="5">
    <source>
        <dbReference type="ARBA" id="ARBA00022685"/>
    </source>
</evidence>
<dbReference type="GO" id="GO:0005179">
    <property type="term" value="F:hormone activity"/>
    <property type="evidence" value="ECO:0007669"/>
    <property type="project" value="UniProtKB-KW"/>
</dbReference>
<dbReference type="InterPro" id="IPR018142">
    <property type="entry name" value="Somatostatin/Cortistatin_C"/>
</dbReference>
<dbReference type="AlphaFoldDB" id="A0A3P8ULJ6"/>
<evidence type="ECO:0000256" key="11">
    <source>
        <dbReference type="SAM" id="SignalP"/>
    </source>
</evidence>
<evidence type="ECO:0000259" key="12">
    <source>
        <dbReference type="Pfam" id="PF03002"/>
    </source>
</evidence>
<keyword evidence="11" id="KW-0732">Signal</keyword>
<reference evidence="13" key="3">
    <citation type="submission" date="2025-09" db="UniProtKB">
        <authorList>
            <consortium name="Ensembl"/>
        </authorList>
    </citation>
    <scope>IDENTIFICATION</scope>
</reference>
<proteinExistence type="inferred from homology"/>
<name>A0A3P8ULJ6_CYNSE</name>
<evidence type="ECO:0000256" key="9">
    <source>
        <dbReference type="ARBA" id="ARBA00043047"/>
    </source>
</evidence>
<dbReference type="GeneTree" id="ENSGT00940000176070"/>
<dbReference type="GO" id="GO:0005615">
    <property type="term" value="C:extracellular space"/>
    <property type="evidence" value="ECO:0007669"/>
    <property type="project" value="TreeGrafter"/>
</dbReference>
<feature type="chain" id="PRO_5017928226" description="Somatostatin-2" evidence="11">
    <location>
        <begin position="21"/>
        <end position="99"/>
    </location>
</feature>
<comment type="subcellular location">
    <subcellularLocation>
        <location evidence="2">Secreted</location>
    </subcellularLocation>
</comment>
<dbReference type="PANTHER" id="PTHR10558:SF6">
    <property type="entry name" value="SOMATOSTATIN 1, TANDEM DUPLICATE 2"/>
    <property type="match status" value="1"/>
</dbReference>
<dbReference type="Ensembl" id="ENSCSET00000001546.1">
    <property type="protein sequence ID" value="ENSCSEP00000001516.1"/>
    <property type="gene ID" value="ENSCSEG00000001031.1"/>
</dbReference>
<dbReference type="InterPro" id="IPR004250">
    <property type="entry name" value="Somatostatin"/>
</dbReference>
<evidence type="ECO:0000256" key="7">
    <source>
        <dbReference type="ARBA" id="ARBA00023157"/>
    </source>
</evidence>
<comment type="similarity">
    <text evidence="3">Belongs to the somatostatin family.</text>
</comment>
<evidence type="ECO:0000313" key="14">
    <source>
        <dbReference type="Proteomes" id="UP000265120"/>
    </source>
</evidence>
<protein>
    <recommendedName>
        <fullName evidence="8">Somatostatin-2</fullName>
    </recommendedName>
    <alternativeName>
        <fullName evidence="9">Somatostatin II</fullName>
    </alternativeName>
</protein>
<feature type="signal peptide" evidence="11">
    <location>
        <begin position="1"/>
        <end position="20"/>
    </location>
</feature>
<evidence type="ECO:0000256" key="1">
    <source>
        <dbReference type="ARBA" id="ARBA00003524"/>
    </source>
</evidence>
<reference evidence="13 14" key="1">
    <citation type="journal article" date="2014" name="Nat. Genet.">
        <title>Whole-genome sequence of a flatfish provides insights into ZW sex chromosome evolution and adaptation to a benthic lifestyle.</title>
        <authorList>
            <person name="Chen S."/>
            <person name="Zhang G."/>
            <person name="Shao C."/>
            <person name="Huang Q."/>
            <person name="Liu G."/>
            <person name="Zhang P."/>
            <person name="Song W."/>
            <person name="An N."/>
            <person name="Chalopin D."/>
            <person name="Volff J.N."/>
            <person name="Hong Y."/>
            <person name="Li Q."/>
            <person name="Sha Z."/>
            <person name="Zhou H."/>
            <person name="Xie M."/>
            <person name="Yu Q."/>
            <person name="Liu Y."/>
            <person name="Xiang H."/>
            <person name="Wang N."/>
            <person name="Wu K."/>
            <person name="Yang C."/>
            <person name="Zhou Q."/>
            <person name="Liao X."/>
            <person name="Yang L."/>
            <person name="Hu Q."/>
            <person name="Zhang J."/>
            <person name="Meng L."/>
            <person name="Jin L."/>
            <person name="Tian Y."/>
            <person name="Lian J."/>
            <person name="Yang J."/>
            <person name="Miao G."/>
            <person name="Liu S."/>
            <person name="Liang Z."/>
            <person name="Yan F."/>
            <person name="Li Y."/>
            <person name="Sun B."/>
            <person name="Zhang H."/>
            <person name="Zhang J."/>
            <person name="Zhu Y."/>
            <person name="Du M."/>
            <person name="Zhao Y."/>
            <person name="Schartl M."/>
            <person name="Tang Q."/>
            <person name="Wang J."/>
        </authorList>
    </citation>
    <scope>NUCLEOTIDE SEQUENCE</scope>
</reference>
<evidence type="ECO:0000256" key="3">
    <source>
        <dbReference type="ARBA" id="ARBA00008327"/>
    </source>
</evidence>
<feature type="region of interest" description="Disordered" evidence="10">
    <location>
        <begin position="57"/>
        <end position="83"/>
    </location>
</feature>
<dbReference type="PANTHER" id="PTHR10558">
    <property type="entry name" value="SOMATOSTATIN"/>
    <property type="match status" value="1"/>
</dbReference>
<evidence type="ECO:0000256" key="2">
    <source>
        <dbReference type="ARBA" id="ARBA00004613"/>
    </source>
</evidence>
<feature type="domain" description="Somatostatin/Cortistatin C-terminal" evidence="12">
    <location>
        <begin position="82"/>
        <end position="99"/>
    </location>
</feature>
<sequence>MLPSQMHVLLVVLFPSITLSFSSLSNFFILQDHLLRLMTKPLAERVVEKMLVKLEEDEEDEEKTGAGEKKMMMQRHPTQSQRERKTGCRNFFWKTFTSC</sequence>
<evidence type="ECO:0000256" key="8">
    <source>
        <dbReference type="ARBA" id="ARBA00039198"/>
    </source>
</evidence>
<keyword evidence="6" id="KW-0372">Hormone</keyword>
<accession>A0A3P8ULJ6</accession>
<dbReference type="Pfam" id="PF03002">
    <property type="entry name" value="Somatostatin"/>
    <property type="match status" value="1"/>
</dbReference>